<comment type="similarity">
    <text evidence="2">Belongs to the bacterial solute-binding protein 2 family.</text>
</comment>
<reference evidence="7 8" key="1">
    <citation type="submission" date="2018-03" db="EMBL/GenBank/DDBJ databases">
        <title>Genome sequence of Clostridium luticellarii DSM 29923.</title>
        <authorList>
            <person name="Poehlein A."/>
            <person name="Daniel R."/>
        </authorList>
    </citation>
    <scope>NUCLEOTIDE SEQUENCE [LARGE SCALE GENOMIC DNA]</scope>
    <source>
        <strain evidence="7 8">DSM 29923</strain>
    </source>
</reference>
<dbReference type="EMBL" id="PVXP01000020">
    <property type="protein sequence ID" value="PRR85283.1"/>
    <property type="molecule type" value="Genomic_DNA"/>
</dbReference>
<dbReference type="Pfam" id="PF13407">
    <property type="entry name" value="Peripla_BP_4"/>
    <property type="match status" value="1"/>
</dbReference>
<dbReference type="AlphaFoldDB" id="A0A2T0BN55"/>
<evidence type="ECO:0000313" key="7">
    <source>
        <dbReference type="EMBL" id="PRR85283.1"/>
    </source>
</evidence>
<keyword evidence="8" id="KW-1185">Reference proteome</keyword>
<accession>A0A2T0BN55</accession>
<evidence type="ECO:0000256" key="2">
    <source>
        <dbReference type="ARBA" id="ARBA00007639"/>
    </source>
</evidence>
<feature type="chain" id="PRO_5039098164" evidence="5">
    <location>
        <begin position="28"/>
        <end position="365"/>
    </location>
</feature>
<dbReference type="PANTHER" id="PTHR46847">
    <property type="entry name" value="D-ALLOSE-BINDING PERIPLASMIC PROTEIN-RELATED"/>
    <property type="match status" value="1"/>
</dbReference>
<dbReference type="GO" id="GO:0030313">
    <property type="term" value="C:cell envelope"/>
    <property type="evidence" value="ECO:0007669"/>
    <property type="project" value="UniProtKB-SubCell"/>
</dbReference>
<dbReference type="OrthoDB" id="9769193at2"/>
<dbReference type="CDD" id="cd06305">
    <property type="entry name" value="PBP1_methylthioribose_binding-like"/>
    <property type="match status" value="1"/>
</dbReference>
<dbReference type="Gene3D" id="3.40.50.2300">
    <property type="match status" value="2"/>
</dbReference>
<name>A0A2T0BN55_9CLOT</name>
<evidence type="ECO:0000256" key="3">
    <source>
        <dbReference type="ARBA" id="ARBA00022729"/>
    </source>
</evidence>
<dbReference type="PROSITE" id="PS51257">
    <property type="entry name" value="PROKAR_LIPOPROTEIN"/>
    <property type="match status" value="1"/>
</dbReference>
<keyword evidence="3 5" id="KW-0732">Signal</keyword>
<evidence type="ECO:0000313" key="8">
    <source>
        <dbReference type="Proteomes" id="UP000237798"/>
    </source>
</evidence>
<gene>
    <name evidence="7" type="primary">rbsB</name>
    <name evidence="7" type="ORF">CLLU_17520</name>
</gene>
<proteinExistence type="inferred from homology"/>
<evidence type="ECO:0000256" key="4">
    <source>
        <dbReference type="SAM" id="MobiDB-lite"/>
    </source>
</evidence>
<dbReference type="Proteomes" id="UP000237798">
    <property type="component" value="Unassembled WGS sequence"/>
</dbReference>
<dbReference type="InterPro" id="IPR028082">
    <property type="entry name" value="Peripla_BP_I"/>
</dbReference>
<feature type="compositionally biased region" description="Low complexity" evidence="4">
    <location>
        <begin position="39"/>
        <end position="57"/>
    </location>
</feature>
<evidence type="ECO:0000256" key="5">
    <source>
        <dbReference type="SAM" id="SignalP"/>
    </source>
</evidence>
<protein>
    <submittedName>
        <fullName evidence="7">D-ribose-binding periplasmic protein</fullName>
    </submittedName>
</protein>
<dbReference type="InterPro" id="IPR025997">
    <property type="entry name" value="SBP_2_dom"/>
</dbReference>
<dbReference type="PANTHER" id="PTHR46847:SF1">
    <property type="entry name" value="D-ALLOSE-BINDING PERIPLASMIC PROTEIN-RELATED"/>
    <property type="match status" value="1"/>
</dbReference>
<feature type="domain" description="Periplasmic binding protein" evidence="6">
    <location>
        <begin position="77"/>
        <end position="336"/>
    </location>
</feature>
<organism evidence="7 8">
    <name type="scientific">Clostridium luticellarii</name>
    <dbReference type="NCBI Taxonomy" id="1691940"/>
    <lineage>
        <taxon>Bacteria</taxon>
        <taxon>Bacillati</taxon>
        <taxon>Bacillota</taxon>
        <taxon>Clostridia</taxon>
        <taxon>Eubacteriales</taxon>
        <taxon>Clostridiaceae</taxon>
        <taxon>Clostridium</taxon>
    </lineage>
</organism>
<evidence type="ECO:0000256" key="1">
    <source>
        <dbReference type="ARBA" id="ARBA00004196"/>
    </source>
</evidence>
<dbReference type="GO" id="GO:0030246">
    <property type="term" value="F:carbohydrate binding"/>
    <property type="evidence" value="ECO:0007669"/>
    <property type="project" value="UniProtKB-ARBA"/>
</dbReference>
<dbReference type="RefSeq" id="WP_106009351.1">
    <property type="nucleotide sequence ID" value="NZ_PVXP01000020.1"/>
</dbReference>
<comment type="subcellular location">
    <subcellularLocation>
        <location evidence="1">Cell envelope</location>
    </subcellularLocation>
</comment>
<feature type="region of interest" description="Disordered" evidence="4">
    <location>
        <begin position="31"/>
        <end position="71"/>
    </location>
</feature>
<comment type="caution">
    <text evidence="7">The sequence shown here is derived from an EMBL/GenBank/DDBJ whole genome shotgun (WGS) entry which is preliminary data.</text>
</comment>
<feature type="signal peptide" evidence="5">
    <location>
        <begin position="1"/>
        <end position="27"/>
    </location>
</feature>
<dbReference type="SUPFAM" id="SSF53822">
    <property type="entry name" value="Periplasmic binding protein-like I"/>
    <property type="match status" value="1"/>
</dbReference>
<evidence type="ECO:0000259" key="6">
    <source>
        <dbReference type="Pfam" id="PF13407"/>
    </source>
</evidence>
<sequence length="365" mass="40058">MKKVKISKLIYVLIVVLSLAMISTACSNPIVSNQKSTVNDSKQSNSNNSTDNSSNSSGGITDPVDNKSVPSLRGKKIGVAVEGISNNWERQSYQGQIDRIKQLGGTPIEVNGERNAQKHVSDIENLITQKPDAIIKQLGDTKVYAPVLKKVRASKIPLFTVDHPSEDSITNSSSDNYLIGEALARKMFEDMGGQGKVAVFNGFYGERTLAIRYDEMKYVAKDYPKVEFIQPELQDIINGTIEDSKKKVQDLLIKYPKKGDLKAIWAGWDIPAIGASQALEAAGRTDVKVYAVDGDPDAIKVLAEKNSPFVADMAQQPYKIGQAAVDAAARYLNGQKVTKSIYVEPYLVTKDNVQEAQKILFNNKK</sequence>